<dbReference type="OrthoDB" id="9831641at2"/>
<dbReference type="STRING" id="1276221.SDIMI_v3c05060"/>
<dbReference type="InParanoid" id="S5MJT2"/>
<gene>
    <name evidence="1" type="ORF">SDIMI_v3c05060</name>
</gene>
<protein>
    <submittedName>
        <fullName evidence="1">Uncharacterized protein</fullName>
    </submittedName>
</protein>
<dbReference type="EMBL" id="CP005076">
    <property type="protein sequence ID" value="AGR42210.1"/>
    <property type="molecule type" value="Genomic_DNA"/>
</dbReference>
<evidence type="ECO:0000313" key="1">
    <source>
        <dbReference type="EMBL" id="AGR42210.1"/>
    </source>
</evidence>
<reference evidence="1 2" key="1">
    <citation type="journal article" date="2013" name="Genome Biol. Evol.">
        <title>Comparison of metabolic capacities and inference of gene content evolution in mosquito-associated Spiroplasma diminutum and S. taiwanense.</title>
        <authorList>
            <person name="Lo W.S."/>
            <person name="Ku C."/>
            <person name="Chen L.L."/>
            <person name="Chang T.H."/>
            <person name="Kuo C.H."/>
        </authorList>
    </citation>
    <scope>NUCLEOTIDE SEQUENCE [LARGE SCALE GENOMIC DNA]</scope>
    <source>
        <strain evidence="1">CUAS-1</strain>
    </source>
</reference>
<dbReference type="Proteomes" id="UP000014983">
    <property type="component" value="Chromosome"/>
</dbReference>
<sequence length="166" mass="19783">MTIQKINNFENPIFDNYISELNRIYASEIFFKIELSCEEFWTEFTKYIFKNVTTKDFSIENLKKSISLKISDTNGISKNYIITEFEENKSIELTNLNSNETVLTKIYVRTSSKSKNTSVWYLESKRTVEEIDKKTHKKRQNTFNARVINKVILLKDYLLNKVRDYK</sequence>
<accession>S5MJT2</accession>
<organism evidence="1 2">
    <name type="scientific">Spiroplasma diminutum CUAS-1</name>
    <dbReference type="NCBI Taxonomy" id="1276221"/>
    <lineage>
        <taxon>Bacteria</taxon>
        <taxon>Bacillati</taxon>
        <taxon>Mycoplasmatota</taxon>
        <taxon>Mollicutes</taxon>
        <taxon>Entomoplasmatales</taxon>
        <taxon>Spiroplasmataceae</taxon>
        <taxon>Spiroplasma</taxon>
    </lineage>
</organism>
<evidence type="ECO:0000313" key="2">
    <source>
        <dbReference type="Proteomes" id="UP000014983"/>
    </source>
</evidence>
<name>S5MJT2_9MOLU</name>
<dbReference type="AlphaFoldDB" id="S5MJT2"/>
<proteinExistence type="predicted"/>
<dbReference type="HOGENOM" id="CLU_1601663_0_0_14"/>
<dbReference type="KEGG" id="sdi:SDIMI_v3c05060"/>
<keyword evidence="2" id="KW-1185">Reference proteome</keyword>
<dbReference type="RefSeq" id="WP_020836442.1">
    <property type="nucleotide sequence ID" value="NC_021833.1"/>
</dbReference>
<dbReference type="PATRIC" id="fig|1276221.3.peg.505"/>